<name>A0A401TWD6_CHIPU</name>
<gene>
    <name evidence="1" type="ORF">chiPu_0031297</name>
</gene>
<feature type="non-terminal residue" evidence="1">
    <location>
        <position position="1"/>
    </location>
</feature>
<sequence>VKEAAKSAVDTFVADANAIFKALGNDGLAALKEARQKAAQSRDAAKAAASALAAESAVPQLGSDTWRQMLMYARDFAAEAFPTVEPPQLANANTCVLCHQPLDAQAQERLAAFDAYVEGRANADAEAAKKDFGERAKAILDLKIVGGQDIKDKLVNFVEASKPRQALVDRLDQFYTASQERHSLASLAIKAVDYASLGGLPDLDRIVIDDLVAEATVLAKE</sequence>
<dbReference type="Proteomes" id="UP000287033">
    <property type="component" value="Unassembled WGS sequence"/>
</dbReference>
<dbReference type="EMBL" id="BEZZ01206404">
    <property type="protein sequence ID" value="GCC46942.1"/>
    <property type="molecule type" value="Genomic_DNA"/>
</dbReference>
<evidence type="ECO:0000313" key="1">
    <source>
        <dbReference type="EMBL" id="GCC46942.1"/>
    </source>
</evidence>
<organism evidence="1 2">
    <name type="scientific">Chiloscyllium punctatum</name>
    <name type="common">Brownbanded bambooshark</name>
    <name type="synonym">Hemiscyllium punctatum</name>
    <dbReference type="NCBI Taxonomy" id="137246"/>
    <lineage>
        <taxon>Eukaryota</taxon>
        <taxon>Metazoa</taxon>
        <taxon>Chordata</taxon>
        <taxon>Craniata</taxon>
        <taxon>Vertebrata</taxon>
        <taxon>Chondrichthyes</taxon>
        <taxon>Elasmobranchii</taxon>
        <taxon>Galeomorphii</taxon>
        <taxon>Galeoidea</taxon>
        <taxon>Orectolobiformes</taxon>
        <taxon>Hemiscylliidae</taxon>
        <taxon>Chiloscyllium</taxon>
    </lineage>
</organism>
<reference evidence="1 2" key="1">
    <citation type="journal article" date="2018" name="Nat. Ecol. Evol.">
        <title>Shark genomes provide insights into elasmobranch evolution and the origin of vertebrates.</title>
        <authorList>
            <person name="Hara Y"/>
            <person name="Yamaguchi K"/>
            <person name="Onimaru K"/>
            <person name="Kadota M"/>
            <person name="Koyanagi M"/>
            <person name="Keeley SD"/>
            <person name="Tatsumi K"/>
            <person name="Tanaka K"/>
            <person name="Motone F"/>
            <person name="Kageyama Y"/>
            <person name="Nozu R"/>
            <person name="Adachi N"/>
            <person name="Nishimura O"/>
            <person name="Nakagawa R"/>
            <person name="Tanegashima C"/>
            <person name="Kiyatake I"/>
            <person name="Matsumoto R"/>
            <person name="Murakumo K"/>
            <person name="Nishida K"/>
            <person name="Terakita A"/>
            <person name="Kuratani S"/>
            <person name="Sato K"/>
            <person name="Hyodo S Kuraku.S."/>
        </authorList>
    </citation>
    <scope>NUCLEOTIDE SEQUENCE [LARGE SCALE GENOMIC DNA]</scope>
</reference>
<proteinExistence type="predicted"/>
<feature type="non-terminal residue" evidence="1">
    <location>
        <position position="221"/>
    </location>
</feature>
<protein>
    <submittedName>
        <fullName evidence="1">Uncharacterized protein</fullName>
    </submittedName>
</protein>
<evidence type="ECO:0000313" key="2">
    <source>
        <dbReference type="Proteomes" id="UP000287033"/>
    </source>
</evidence>
<comment type="caution">
    <text evidence="1">The sequence shown here is derived from an EMBL/GenBank/DDBJ whole genome shotgun (WGS) entry which is preliminary data.</text>
</comment>
<keyword evidence="2" id="KW-1185">Reference proteome</keyword>
<accession>A0A401TWD6</accession>
<dbReference type="AlphaFoldDB" id="A0A401TWD6"/>